<organism evidence="2 3">
    <name type="scientific">Allacma fusca</name>
    <dbReference type="NCBI Taxonomy" id="39272"/>
    <lineage>
        <taxon>Eukaryota</taxon>
        <taxon>Metazoa</taxon>
        <taxon>Ecdysozoa</taxon>
        <taxon>Arthropoda</taxon>
        <taxon>Hexapoda</taxon>
        <taxon>Collembola</taxon>
        <taxon>Symphypleona</taxon>
        <taxon>Sminthuridae</taxon>
        <taxon>Allacma</taxon>
    </lineage>
</organism>
<reference evidence="2" key="1">
    <citation type="submission" date="2021-06" db="EMBL/GenBank/DDBJ databases">
        <authorList>
            <person name="Hodson N. C."/>
            <person name="Mongue J. A."/>
            <person name="Jaron S. K."/>
        </authorList>
    </citation>
    <scope>NUCLEOTIDE SEQUENCE</scope>
</reference>
<keyword evidence="1" id="KW-0472">Membrane</keyword>
<feature type="transmembrane region" description="Helical" evidence="1">
    <location>
        <begin position="20"/>
        <end position="37"/>
    </location>
</feature>
<evidence type="ECO:0000313" key="3">
    <source>
        <dbReference type="Proteomes" id="UP000708208"/>
    </source>
</evidence>
<dbReference type="Proteomes" id="UP000708208">
    <property type="component" value="Unassembled WGS sequence"/>
</dbReference>
<name>A0A8J2L0S7_9HEXA</name>
<feature type="transmembrane region" description="Helical" evidence="1">
    <location>
        <begin position="132"/>
        <end position="152"/>
    </location>
</feature>
<accession>A0A8J2L0S7</accession>
<keyword evidence="1" id="KW-1133">Transmembrane helix</keyword>
<dbReference type="EMBL" id="CAJVCH010529140">
    <property type="protein sequence ID" value="CAG7823338.1"/>
    <property type="molecule type" value="Genomic_DNA"/>
</dbReference>
<keyword evidence="3" id="KW-1185">Reference proteome</keyword>
<comment type="caution">
    <text evidence="2">The sequence shown here is derived from an EMBL/GenBank/DDBJ whole genome shotgun (WGS) entry which is preliminary data.</text>
</comment>
<sequence>MIIFPRVPFLPTSIVQFSTWYYHVPFVFLQTVFIYYITSSIMSLYFLNAFPGIDMLYCARFVIRELRLYLNHYDTKGNLRTVEEFTKLYRAFQILHHSVTDVWSPLVVPAHSWLFVAISSLGLYIGLRFTGIALILGLAVGTNVLNYLIFVFTKAANLRESWETTLRSWRRQNHSLYFRKFLKSCQPEKINVGSLYFCDKGMVMTMIECVFKNTITLLTTF</sequence>
<gene>
    <name evidence="2" type="ORF">AFUS01_LOCUS33560</name>
</gene>
<evidence type="ECO:0000256" key="1">
    <source>
        <dbReference type="SAM" id="Phobius"/>
    </source>
</evidence>
<dbReference type="AlphaFoldDB" id="A0A8J2L0S7"/>
<feature type="transmembrane region" description="Helical" evidence="1">
    <location>
        <begin position="106"/>
        <end position="125"/>
    </location>
</feature>
<evidence type="ECO:0000313" key="2">
    <source>
        <dbReference type="EMBL" id="CAG7823338.1"/>
    </source>
</evidence>
<protein>
    <submittedName>
        <fullName evidence="2">Uncharacterized protein</fullName>
    </submittedName>
</protein>
<keyword evidence="1" id="KW-0812">Transmembrane</keyword>
<proteinExistence type="predicted"/>